<name>A0A2P1PSV3_9GAMM</name>
<organism evidence="1 2">
    <name type="scientific">Ahniella affigens</name>
    <dbReference type="NCBI Taxonomy" id="2021234"/>
    <lineage>
        <taxon>Bacteria</taxon>
        <taxon>Pseudomonadati</taxon>
        <taxon>Pseudomonadota</taxon>
        <taxon>Gammaproteobacteria</taxon>
        <taxon>Lysobacterales</taxon>
        <taxon>Rhodanobacteraceae</taxon>
        <taxon>Ahniella</taxon>
    </lineage>
</organism>
<evidence type="ECO:0008006" key="3">
    <source>
        <dbReference type="Google" id="ProtNLM"/>
    </source>
</evidence>
<dbReference type="EMBL" id="CP027860">
    <property type="protein sequence ID" value="AVP97902.1"/>
    <property type="molecule type" value="Genomic_DNA"/>
</dbReference>
<sequence length="317" mass="34340">MPLETFQTRAIALKVESVEGTDSNPTFVANALRLVDGQSNIEAEELEIPYDRPTFGANPFVPVGVKGFIEGSTPLIGAVTNGQASPLSLALRVGSMAETLVVGPPALARYTPVAAAIPSATALFQHGSTLKTMKGCRASWSGFVAEMKKYTMAKVRFEGDCLEAVEQAFVNPDYSAFTNPATPITKENAFVTINGITVEGIYFSLDFNTELKVKEHSEARIARITDRRPSGIIRIVRPSFGTINPWNLWKNQTKVPISWVTAITGTPESRVGLFVTNAQLGIPKEVEWEGDIAYEIPYKALPLTGNDEIKIEFGGGT</sequence>
<evidence type="ECO:0000313" key="1">
    <source>
        <dbReference type="EMBL" id="AVP97902.1"/>
    </source>
</evidence>
<dbReference type="Proteomes" id="UP000241074">
    <property type="component" value="Chromosome"/>
</dbReference>
<accession>A0A2P1PSV3</accession>
<reference evidence="1 2" key="2">
    <citation type="submission" date="2018-03" db="EMBL/GenBank/DDBJ databases">
        <authorList>
            <person name="Keele B.F."/>
        </authorList>
    </citation>
    <scope>NUCLEOTIDE SEQUENCE [LARGE SCALE GENOMIC DNA]</scope>
    <source>
        <strain evidence="1 2">D13</strain>
    </source>
</reference>
<evidence type="ECO:0000313" key="2">
    <source>
        <dbReference type="Proteomes" id="UP000241074"/>
    </source>
</evidence>
<keyword evidence="2" id="KW-1185">Reference proteome</keyword>
<reference evidence="1 2" key="1">
    <citation type="submission" date="2018-03" db="EMBL/GenBank/DDBJ databases">
        <title>Ahniella affigens gen. nov., sp. nov., a gammaproteobacterium isolated from sandy soil near a stream.</title>
        <authorList>
            <person name="Ko Y."/>
            <person name="Kim J.-H."/>
        </authorList>
    </citation>
    <scope>NUCLEOTIDE SEQUENCE [LARGE SCALE GENOMIC DNA]</scope>
    <source>
        <strain evidence="1 2">D13</strain>
    </source>
</reference>
<protein>
    <recommendedName>
        <fullName evidence="3">Phage tail protein</fullName>
    </recommendedName>
</protein>
<dbReference type="RefSeq" id="WP_106891822.1">
    <property type="nucleotide sequence ID" value="NZ_CP027860.1"/>
</dbReference>
<proteinExistence type="predicted"/>
<dbReference type="AlphaFoldDB" id="A0A2P1PSV3"/>
<dbReference type="KEGG" id="xba:C7S18_12145"/>
<gene>
    <name evidence="1" type="ORF">C7S18_12145</name>
</gene>